<keyword evidence="1" id="KW-0175">Coiled coil</keyword>
<name>A0A2C6L2K6_9FIRM</name>
<dbReference type="Gene3D" id="6.10.250.370">
    <property type="match status" value="1"/>
</dbReference>
<feature type="coiled-coil region" evidence="1">
    <location>
        <begin position="54"/>
        <end position="95"/>
    </location>
</feature>
<proteinExistence type="predicted"/>
<dbReference type="AlphaFoldDB" id="A0A2C6L2K6"/>
<protein>
    <submittedName>
        <fullName evidence="3">Uncharacterized protein</fullName>
    </submittedName>
</protein>
<dbReference type="EMBL" id="AWQQ01000054">
    <property type="protein sequence ID" value="PHJ38351.1"/>
    <property type="molecule type" value="Genomic_DNA"/>
</dbReference>
<evidence type="ECO:0000256" key="2">
    <source>
        <dbReference type="SAM" id="MobiDB-lite"/>
    </source>
</evidence>
<gene>
    <name evidence="3" type="ORF">P378_11000</name>
</gene>
<dbReference type="SUPFAM" id="SSF57997">
    <property type="entry name" value="Tropomyosin"/>
    <property type="match status" value="1"/>
</dbReference>
<reference evidence="3 4" key="1">
    <citation type="submission" date="2013-09" db="EMBL/GenBank/DDBJ databases">
        <title>Biodegradation of hydrocarbons in the deep terrestrial subsurface : characterization of a microbial consortium composed of two Desulfotomaculum species originating from a deep geological formation.</title>
        <authorList>
            <person name="Aullo T."/>
            <person name="Berlendis S."/>
            <person name="Lascourreges J.-F."/>
            <person name="Dessort D."/>
            <person name="Saint-Laurent S."/>
            <person name="Schraauwers B."/>
            <person name="Mas J."/>
            <person name="Magot M."/>
            <person name="Ranchou-Peyruse A."/>
        </authorList>
    </citation>
    <scope>NUCLEOTIDE SEQUENCE [LARGE SCALE GENOMIC DNA]</scope>
    <source>
        <strain evidence="3 4">Bs107</strain>
    </source>
</reference>
<evidence type="ECO:0000313" key="4">
    <source>
        <dbReference type="Proteomes" id="UP000222564"/>
    </source>
</evidence>
<evidence type="ECO:0000256" key="1">
    <source>
        <dbReference type="SAM" id="Coils"/>
    </source>
</evidence>
<dbReference type="RefSeq" id="WP_099083117.1">
    <property type="nucleotide sequence ID" value="NZ_AWQQ01000054.1"/>
</dbReference>
<accession>A0A2C6L2K6</accession>
<sequence length="167" mass="19786">MEEILKEILGELKTLNQRVGKLEEGQGKLGEGQTRLEESQRRLEEGHRRLEEGHRRLEEGHRRLEEGHRRLEENQARLESKVDRLELRMENEVIDKIRALFDGWQEHEEKFIDVAEKIDLLNLKFDRLETKLNQVAIVQKDHSEILDLLAARSIRQEADIQTLKRAK</sequence>
<feature type="region of interest" description="Disordered" evidence="2">
    <location>
        <begin position="24"/>
        <end position="52"/>
    </location>
</feature>
<comment type="caution">
    <text evidence="3">The sequence shown here is derived from an EMBL/GenBank/DDBJ whole genome shotgun (WGS) entry which is preliminary data.</text>
</comment>
<dbReference type="Proteomes" id="UP000222564">
    <property type="component" value="Unassembled WGS sequence"/>
</dbReference>
<organism evidence="3 4">
    <name type="scientific">Desulforamulus profundi</name>
    <dbReference type="NCBI Taxonomy" id="1383067"/>
    <lineage>
        <taxon>Bacteria</taxon>
        <taxon>Bacillati</taxon>
        <taxon>Bacillota</taxon>
        <taxon>Clostridia</taxon>
        <taxon>Eubacteriales</taxon>
        <taxon>Peptococcaceae</taxon>
        <taxon>Desulforamulus</taxon>
    </lineage>
</organism>
<evidence type="ECO:0000313" key="3">
    <source>
        <dbReference type="EMBL" id="PHJ38351.1"/>
    </source>
</evidence>
<feature type="compositionally biased region" description="Basic and acidic residues" evidence="2">
    <location>
        <begin position="34"/>
        <end position="52"/>
    </location>
</feature>
<keyword evidence="4" id="KW-1185">Reference proteome</keyword>